<sequence length="142" mass="15254">MLEDDRLEIHLEKGLISFRVWCDPQMTLSLPPDLDLDVGLDKLVADIAGDFGDIMIDVENAALDFDGTLRAFAMQGHRATVQLNFASGMPRDAIALKVASLISRISFEGSGRDAYSAFRAATAAIIASLNPGLSPRTGAIPH</sequence>
<dbReference type="Proteomes" id="UP000050497">
    <property type="component" value="Unassembled WGS sequence"/>
</dbReference>
<keyword evidence="4" id="KW-1185">Reference proteome</keyword>
<evidence type="ECO:0000313" key="2">
    <source>
        <dbReference type="EMBL" id="SCC81439.1"/>
    </source>
</evidence>
<evidence type="ECO:0000313" key="4">
    <source>
        <dbReference type="Proteomes" id="UP000182800"/>
    </source>
</evidence>
<dbReference type="AlphaFoldDB" id="A0A0P8BRA6"/>
<evidence type="ECO:0000313" key="3">
    <source>
        <dbReference type="Proteomes" id="UP000050497"/>
    </source>
</evidence>
<dbReference type="Proteomes" id="UP000182800">
    <property type="component" value="Unassembled WGS sequence"/>
</dbReference>
<organism evidence="1 3">
    <name type="scientific">Saliniramus fredricksonii</name>
    <dbReference type="NCBI Taxonomy" id="1653334"/>
    <lineage>
        <taxon>Bacteria</taxon>
        <taxon>Pseudomonadati</taxon>
        <taxon>Pseudomonadota</taxon>
        <taxon>Alphaproteobacteria</taxon>
        <taxon>Hyphomicrobiales</taxon>
        <taxon>Salinarimonadaceae</taxon>
        <taxon>Saliniramus</taxon>
    </lineage>
</organism>
<comment type="caution">
    <text evidence="1">The sequence shown here is derived from an EMBL/GenBank/DDBJ whole genome shotgun (WGS) entry which is preliminary data.</text>
</comment>
<evidence type="ECO:0000313" key="1">
    <source>
        <dbReference type="EMBL" id="KPQ12068.1"/>
    </source>
</evidence>
<dbReference type="EMBL" id="FMBM01000002">
    <property type="protein sequence ID" value="SCC81439.1"/>
    <property type="molecule type" value="Genomic_DNA"/>
</dbReference>
<dbReference type="EMBL" id="LJSX01000004">
    <property type="protein sequence ID" value="KPQ12068.1"/>
    <property type="molecule type" value="Genomic_DNA"/>
</dbReference>
<reference evidence="1 3" key="1">
    <citation type="submission" date="2015-09" db="EMBL/GenBank/DDBJ databases">
        <title>Identification and resolution of microdiversity through metagenomic sequencing of parallel consortia.</title>
        <authorList>
            <person name="Nelson W.C."/>
            <person name="Romine M.F."/>
            <person name="Lindemann S.R."/>
        </authorList>
    </citation>
    <scope>NUCLEOTIDE SEQUENCE [LARGE SCALE GENOMIC DNA]</scope>
    <source>
        <strain evidence="1">HL-109</strain>
    </source>
</reference>
<name>A0A0P8BRA6_9HYPH</name>
<proteinExistence type="predicted"/>
<protein>
    <submittedName>
        <fullName evidence="1">Uncharacterized protein</fullName>
    </submittedName>
</protein>
<gene>
    <name evidence="2" type="ORF">GA0071312_2379</name>
    <name evidence="1" type="ORF">HLUCCO17_04515</name>
</gene>
<accession>A0A0P8BRA6</accession>
<reference evidence="2 4" key="2">
    <citation type="submission" date="2016-08" db="EMBL/GenBank/DDBJ databases">
        <authorList>
            <person name="Varghese N."/>
            <person name="Submissions Spin"/>
        </authorList>
    </citation>
    <scope>NUCLEOTIDE SEQUENCE [LARGE SCALE GENOMIC DNA]</scope>
    <source>
        <strain evidence="2 4">HL-109</strain>
    </source>
</reference>